<organism evidence="11 12">
    <name type="scientific">Pseudodesulfovibrio hydrargyri</name>
    <dbReference type="NCBI Taxonomy" id="2125990"/>
    <lineage>
        <taxon>Bacteria</taxon>
        <taxon>Pseudomonadati</taxon>
        <taxon>Thermodesulfobacteriota</taxon>
        <taxon>Desulfovibrionia</taxon>
        <taxon>Desulfovibrionales</taxon>
        <taxon>Desulfovibrionaceae</taxon>
    </lineage>
</organism>
<feature type="transmembrane region" description="Helical" evidence="8">
    <location>
        <begin position="244"/>
        <end position="265"/>
    </location>
</feature>
<keyword evidence="6 8" id="KW-1133">Transmembrane helix</keyword>
<evidence type="ECO:0000256" key="1">
    <source>
        <dbReference type="ARBA" id="ARBA00004141"/>
    </source>
</evidence>
<evidence type="ECO:0000259" key="10">
    <source>
        <dbReference type="Pfam" id="PF04138"/>
    </source>
</evidence>
<dbReference type="GO" id="GO:0000271">
    <property type="term" value="P:polysaccharide biosynthetic process"/>
    <property type="evidence" value="ECO:0007669"/>
    <property type="project" value="InterPro"/>
</dbReference>
<dbReference type="GO" id="GO:0047267">
    <property type="term" value="F:undecaprenyl-phosphate mannosyltransferase activity"/>
    <property type="evidence" value="ECO:0007669"/>
    <property type="project" value="UniProtKB-EC"/>
</dbReference>
<keyword evidence="5 8" id="KW-0812">Transmembrane</keyword>
<proteinExistence type="inferred from homology"/>
<comment type="similarity">
    <text evidence="2">Belongs to the glycosyltransferase 2 family.</text>
</comment>
<dbReference type="Pfam" id="PF00535">
    <property type="entry name" value="Glycos_transf_2"/>
    <property type="match status" value="1"/>
</dbReference>
<dbReference type="PANTHER" id="PTHR43398">
    <property type="entry name" value="DOLICHOL-PHOSPHATE MANNOSYLTRANSFERASE SUBUNIT 1"/>
    <property type="match status" value="1"/>
</dbReference>
<feature type="domain" description="Glycosyltransferase 2-like" evidence="9">
    <location>
        <begin position="5"/>
        <end position="175"/>
    </location>
</feature>
<comment type="caution">
    <text evidence="11">The sequence shown here is derived from an EMBL/GenBank/DDBJ whole genome shotgun (WGS) entry which is preliminary data.</text>
</comment>
<dbReference type="InterPro" id="IPR001173">
    <property type="entry name" value="Glyco_trans_2-like"/>
</dbReference>
<comment type="subcellular location">
    <subcellularLocation>
        <location evidence="1">Membrane</location>
        <topology evidence="1">Multi-pass membrane protein</topology>
    </subcellularLocation>
</comment>
<dbReference type="GO" id="GO:0009247">
    <property type="term" value="P:glycolipid biosynthetic process"/>
    <property type="evidence" value="ECO:0007669"/>
    <property type="project" value="TreeGrafter"/>
</dbReference>
<feature type="transmembrane region" description="Helical" evidence="8">
    <location>
        <begin position="271"/>
        <end position="291"/>
    </location>
</feature>
<reference evidence="11 12" key="1">
    <citation type="submission" date="2015-09" db="EMBL/GenBank/DDBJ databases">
        <title>Genome of Desulfovibrio dechloracetivorans BerOc1, a mercury methylating strain isolated from highly hydrocarbons and metals contaminated coastal sediments.</title>
        <authorList>
            <person name="Goni Urriza M."/>
            <person name="Gassie C."/>
            <person name="Bouchez O."/>
            <person name="Klopp C."/>
            <person name="Ranchou-Peyruse A."/>
            <person name="Remy G."/>
        </authorList>
    </citation>
    <scope>NUCLEOTIDE SEQUENCE [LARGE SCALE GENOMIC DNA]</scope>
    <source>
        <strain evidence="11 12">BerOc1</strain>
    </source>
</reference>
<evidence type="ECO:0000256" key="2">
    <source>
        <dbReference type="ARBA" id="ARBA00006739"/>
    </source>
</evidence>
<evidence type="ECO:0000256" key="6">
    <source>
        <dbReference type="ARBA" id="ARBA00022989"/>
    </source>
</evidence>
<keyword evidence="7 8" id="KW-0472">Membrane</keyword>
<dbReference type="Proteomes" id="UP000181901">
    <property type="component" value="Unassembled WGS sequence"/>
</dbReference>
<keyword evidence="4 11" id="KW-0808">Transferase</keyword>
<evidence type="ECO:0000313" key="12">
    <source>
        <dbReference type="Proteomes" id="UP000181901"/>
    </source>
</evidence>
<dbReference type="Gene3D" id="3.90.550.10">
    <property type="entry name" value="Spore Coat Polysaccharide Biosynthesis Protein SpsA, Chain A"/>
    <property type="match status" value="1"/>
</dbReference>
<dbReference type="Pfam" id="PF04138">
    <property type="entry name" value="GtrA_DPMS_TM"/>
    <property type="match status" value="1"/>
</dbReference>
<dbReference type="InterPro" id="IPR007267">
    <property type="entry name" value="GtrA_DPMS_TM"/>
</dbReference>
<dbReference type="PANTHER" id="PTHR43398:SF1">
    <property type="entry name" value="DOLICHOL-PHOSPHATE MANNOSYLTRANSFERASE SUBUNIT 1"/>
    <property type="match status" value="1"/>
</dbReference>
<dbReference type="SUPFAM" id="SSF53448">
    <property type="entry name" value="Nucleotide-diphospho-sugar transferases"/>
    <property type="match status" value="1"/>
</dbReference>
<evidence type="ECO:0000256" key="7">
    <source>
        <dbReference type="ARBA" id="ARBA00023136"/>
    </source>
</evidence>
<gene>
    <name evidence="11" type="ORF">BerOc1_01022</name>
</gene>
<evidence type="ECO:0000256" key="5">
    <source>
        <dbReference type="ARBA" id="ARBA00022692"/>
    </source>
</evidence>
<dbReference type="OrthoDB" id="9802649at2"/>
<sequence>MKIACIVLPTYNESENVGILLPRIFEQADRIPSHELHVLVVDDNSPDGTAGVVRGLQARYPHLHVISGQKRGLGEAYKRGFAHAIKELDPDLILQMDADLQHSPELLPLMIGLQQYGFNFVIGSRFVLGGSTPNFSFKRRMMSLVGNWLLRNMGGLPAIKDCTSGFRCIKAELLKRCDLAGLSTKGYSFQSSLLFELARNGARIIEIPITFPDRVRGESKLGLADQIEFLLNLVRIRFRNSSEFIRFLFVGASGVVVNLGLYWVLTRLLPIGLEIAAPVAIEVSIVSNFILNNVYTFRERGSGNSLARRFLYFHVAAGLAGVVNYSIFILLVRGVGMYDILANCVGIVGGTVVNYLMNSRITWGAGKKGGPFHSDNRSMR</sequence>
<evidence type="ECO:0000256" key="3">
    <source>
        <dbReference type="ARBA" id="ARBA00022676"/>
    </source>
</evidence>
<dbReference type="InterPro" id="IPR039528">
    <property type="entry name" value="DPM1-like"/>
</dbReference>
<dbReference type="GO" id="GO:0004582">
    <property type="term" value="F:dolichyl-phosphate beta-D-mannosyltransferase activity"/>
    <property type="evidence" value="ECO:0007669"/>
    <property type="project" value="InterPro"/>
</dbReference>
<accession>A0A1J5MR79</accession>
<dbReference type="GO" id="GO:0016020">
    <property type="term" value="C:membrane"/>
    <property type="evidence" value="ECO:0007669"/>
    <property type="project" value="UniProtKB-SubCell"/>
</dbReference>
<evidence type="ECO:0000259" key="9">
    <source>
        <dbReference type="Pfam" id="PF00535"/>
    </source>
</evidence>
<evidence type="ECO:0000256" key="8">
    <source>
        <dbReference type="SAM" id="Phobius"/>
    </source>
</evidence>
<keyword evidence="12" id="KW-1185">Reference proteome</keyword>
<feature type="domain" description="GtrA/DPMS transmembrane" evidence="10">
    <location>
        <begin position="246"/>
        <end position="363"/>
    </location>
</feature>
<feature type="transmembrane region" description="Helical" evidence="8">
    <location>
        <begin position="338"/>
        <end position="357"/>
    </location>
</feature>
<protein>
    <submittedName>
        <fullName evidence="11">Undecaprenyl-phosphate mannosyltransferase</fullName>
        <ecNumber evidence="11">2.4.1.54</ecNumber>
    </submittedName>
</protein>
<keyword evidence="3 11" id="KW-0328">Glycosyltransferase</keyword>
<dbReference type="EC" id="2.4.1.54" evidence="11"/>
<evidence type="ECO:0000256" key="4">
    <source>
        <dbReference type="ARBA" id="ARBA00022679"/>
    </source>
</evidence>
<name>A0A1J5MR79_9BACT</name>
<feature type="transmembrane region" description="Helical" evidence="8">
    <location>
        <begin position="311"/>
        <end position="332"/>
    </location>
</feature>
<dbReference type="EMBL" id="LKAQ01000004">
    <property type="protein sequence ID" value="OIQ49102.1"/>
    <property type="molecule type" value="Genomic_DNA"/>
</dbReference>
<dbReference type="AlphaFoldDB" id="A0A1J5MR79"/>
<dbReference type="CDD" id="cd06442">
    <property type="entry name" value="DPM1_like"/>
    <property type="match status" value="1"/>
</dbReference>
<dbReference type="RefSeq" id="WP_071544650.1">
    <property type="nucleotide sequence ID" value="NZ_LKAQ01000004.1"/>
</dbReference>
<evidence type="ECO:0000313" key="11">
    <source>
        <dbReference type="EMBL" id="OIQ49102.1"/>
    </source>
</evidence>
<dbReference type="InterPro" id="IPR029044">
    <property type="entry name" value="Nucleotide-diphossugar_trans"/>
</dbReference>